<name>A0ACC3AIQ4_9EURO</name>
<gene>
    <name evidence="1" type="ORF">H2198_000892</name>
</gene>
<evidence type="ECO:0000313" key="1">
    <source>
        <dbReference type="EMBL" id="KAJ9663375.1"/>
    </source>
</evidence>
<accession>A0ACC3AIQ4</accession>
<keyword evidence="2" id="KW-1185">Reference proteome</keyword>
<protein>
    <submittedName>
        <fullName evidence="1">Uncharacterized protein</fullName>
    </submittedName>
</protein>
<dbReference type="Proteomes" id="UP001172386">
    <property type="component" value="Unassembled WGS sequence"/>
</dbReference>
<dbReference type="EMBL" id="JAPDRQ010000009">
    <property type="protein sequence ID" value="KAJ9663375.1"/>
    <property type="molecule type" value="Genomic_DNA"/>
</dbReference>
<sequence>MGYNQWLQLQLVNRTDRDLTIVNLHLQWGKLYIYSDKDRDLPETAVNNHTIHPGQTFSFAACGRKGAASGTEGEFSLRENGGKDIMKVYWDCPYSGKNKFSTYYVSEGYFPSTSNWSTGEALGTVTVTIFHS</sequence>
<organism evidence="1 2">
    <name type="scientific">Neophaeococcomyces mojaviensis</name>
    <dbReference type="NCBI Taxonomy" id="3383035"/>
    <lineage>
        <taxon>Eukaryota</taxon>
        <taxon>Fungi</taxon>
        <taxon>Dikarya</taxon>
        <taxon>Ascomycota</taxon>
        <taxon>Pezizomycotina</taxon>
        <taxon>Eurotiomycetes</taxon>
        <taxon>Chaetothyriomycetidae</taxon>
        <taxon>Chaetothyriales</taxon>
        <taxon>Chaetothyriales incertae sedis</taxon>
        <taxon>Neophaeococcomyces</taxon>
    </lineage>
</organism>
<evidence type="ECO:0000313" key="2">
    <source>
        <dbReference type="Proteomes" id="UP001172386"/>
    </source>
</evidence>
<proteinExistence type="predicted"/>
<comment type="caution">
    <text evidence="1">The sequence shown here is derived from an EMBL/GenBank/DDBJ whole genome shotgun (WGS) entry which is preliminary data.</text>
</comment>
<reference evidence="1" key="1">
    <citation type="submission" date="2022-10" db="EMBL/GenBank/DDBJ databases">
        <title>Culturing micro-colonial fungi from biological soil crusts in the Mojave desert and describing Neophaeococcomyces mojavensis, and introducing the new genera and species Taxawa tesnikishii.</title>
        <authorList>
            <person name="Kurbessoian T."/>
            <person name="Stajich J.E."/>
        </authorList>
    </citation>
    <scope>NUCLEOTIDE SEQUENCE</scope>
    <source>
        <strain evidence="1">JES_112</strain>
    </source>
</reference>